<keyword evidence="2" id="KW-1133">Transmembrane helix</keyword>
<protein>
    <submittedName>
        <fullName evidence="3">Uncharacterized protein</fullName>
    </submittedName>
</protein>
<proteinExistence type="predicted"/>
<evidence type="ECO:0000256" key="2">
    <source>
        <dbReference type="SAM" id="Phobius"/>
    </source>
</evidence>
<feature type="region of interest" description="Disordered" evidence="1">
    <location>
        <begin position="79"/>
        <end position="167"/>
    </location>
</feature>
<keyword evidence="2" id="KW-0812">Transmembrane</keyword>
<evidence type="ECO:0000313" key="3">
    <source>
        <dbReference type="EMBL" id="GAB66124.1"/>
    </source>
</evidence>
<dbReference type="KEGG" id="pcy:PCYB_082850"/>
<dbReference type="PhylomeDB" id="K6USF1"/>
<feature type="region of interest" description="Disordered" evidence="1">
    <location>
        <begin position="218"/>
        <end position="244"/>
    </location>
</feature>
<reference evidence="3 4" key="1">
    <citation type="journal article" date="2012" name="Nat. Genet.">
        <title>Plasmodium cynomolgi genome sequences provide insight into Plasmodium vivax and the monkey malaria clade.</title>
        <authorList>
            <person name="Tachibana S."/>
            <person name="Sullivan S.A."/>
            <person name="Kawai S."/>
            <person name="Nakamura S."/>
            <person name="Kim H.R."/>
            <person name="Goto N."/>
            <person name="Arisue N."/>
            <person name="Palacpac N.M.Q."/>
            <person name="Honma H."/>
            <person name="Yagi M."/>
            <person name="Tougan T."/>
            <person name="Katakai Y."/>
            <person name="Kaneko O."/>
            <person name="Mita T."/>
            <person name="Kita K."/>
            <person name="Yasutomi Y."/>
            <person name="Sutton P.L."/>
            <person name="Shakhbatyan R."/>
            <person name="Horii T."/>
            <person name="Yasunaga T."/>
            <person name="Barnwell J.W."/>
            <person name="Escalante A.A."/>
            <person name="Carlton J.M."/>
            <person name="Tanabe K."/>
        </authorList>
    </citation>
    <scope>NUCLEOTIDE SEQUENCE [LARGE SCALE GENOMIC DNA]</scope>
    <source>
        <strain evidence="3 4">B</strain>
    </source>
</reference>
<dbReference type="AlphaFoldDB" id="K6USF1"/>
<feature type="compositionally biased region" description="Polar residues" evidence="1">
    <location>
        <begin position="718"/>
        <end position="727"/>
    </location>
</feature>
<keyword evidence="4" id="KW-1185">Reference proteome</keyword>
<dbReference type="Proteomes" id="UP000006319">
    <property type="component" value="Chromosome 8"/>
</dbReference>
<accession>K6USF1</accession>
<dbReference type="RefSeq" id="XP_004222071.1">
    <property type="nucleotide sequence ID" value="XM_004222023.1"/>
</dbReference>
<feature type="compositionally biased region" description="Basic and acidic residues" evidence="1">
    <location>
        <begin position="701"/>
        <end position="717"/>
    </location>
</feature>
<organism evidence="3 4">
    <name type="scientific">Plasmodium cynomolgi (strain B)</name>
    <dbReference type="NCBI Taxonomy" id="1120755"/>
    <lineage>
        <taxon>Eukaryota</taxon>
        <taxon>Sar</taxon>
        <taxon>Alveolata</taxon>
        <taxon>Apicomplexa</taxon>
        <taxon>Aconoidasida</taxon>
        <taxon>Haemosporida</taxon>
        <taxon>Plasmodiidae</taxon>
        <taxon>Plasmodium</taxon>
        <taxon>Plasmodium (Plasmodium)</taxon>
    </lineage>
</organism>
<dbReference type="eggNOG" id="ENOG502R019">
    <property type="taxonomic scope" value="Eukaryota"/>
</dbReference>
<feature type="region of interest" description="Disordered" evidence="1">
    <location>
        <begin position="698"/>
        <end position="762"/>
    </location>
</feature>
<dbReference type="OrthoDB" id="378763at2759"/>
<evidence type="ECO:0000256" key="1">
    <source>
        <dbReference type="SAM" id="MobiDB-lite"/>
    </source>
</evidence>
<evidence type="ECO:0000313" key="4">
    <source>
        <dbReference type="Proteomes" id="UP000006319"/>
    </source>
</evidence>
<feature type="region of interest" description="Disordered" evidence="1">
    <location>
        <begin position="587"/>
        <end position="612"/>
    </location>
</feature>
<gene>
    <name evidence="3" type="ORF">PCYB_082850</name>
</gene>
<dbReference type="EMBL" id="DF157100">
    <property type="protein sequence ID" value="GAB66124.1"/>
    <property type="molecule type" value="Genomic_DNA"/>
</dbReference>
<keyword evidence="2" id="KW-0472">Membrane</keyword>
<name>K6USF1_PLACD</name>
<dbReference type="GeneID" id="14692474"/>
<dbReference type="OMA" id="RIYQIYI"/>
<sequence>MNLSLLNGEANAGGDAAEVDEEDDLGLEAGVDNIRRKNLAKLISLDRGVGLAQFKRFTQLKTLGRSGGAAYEAACQVEGDTQEGEAQPACPGDTQEREAQPACQGDTQEGEANPACQGDTQEGEANPTCQGDPLDDYPPYKKPGSTYLRKNNGKTSSKGTEKCDGSPKVKRKFGALLEMIGKKKGTINYDDHKKGEAGSCQSGRKECLYKCENRGGSLKEARGGPARKERREAQDGAGAKRAERADLEHGEECKRCKKCEECKKCQTCEGCQTCGEWEEVKGLAASEAERVHHSHRAFRGERNIAPCLENIKQLLHLCDEQMKDLVHISNFEIDLDINSFYYNFVKENSESSISTYNINHSKNIFDVKQFKKYLNEKITTYKQTYSLNWGTYVCNISVQESCYFYYDRFGESTSSIYSSAASRDGAFLRGGKSNRENTPLGRSHHTRFNATQSSNVCHEKTNIYGCTELNGELRDNHVMEKLHRLYYPSGGCPNKEGLKDTPVDNAKLESKWTWEGPTANMEEHPLVSNHTDVHQNGKVALCRRETEKANIIDDVNRDLILHKIADGEEKEEQNTKPMELHFANKSKSNSKVENGLNVEDPASKGSAKGVSGGVDVDRSKIGAFSTMNGAFADDHTPPMLFEETKTGPPSDVAIFLSDQSCDYQNGYEFEDNNLRGGGCMLEPGRLHEVTDESVISGENENMGHRGRGEASQEEELRNASTMSSSDMWNPDRVIATGSQHWEGSFKGNGVGSDDQGNASMGRRKSIPRQLLVKLKKMCAGRATVGVLNRGVENAERSDNYSGQSNRTKERKEGVAIGGTSLWENCTRRNVHSQGNSRREEKDEKIESAHLDHARGDLNAHIQKEIKKGNHLLTNEYIDSTFDEIYYIQRINADNDSMFFFARIYQIYIFSKKWNSNDSGGKGCAKCTNKGGTLSDESAPCRTNVSVYVLIVLKNSLLKYIIKKKILNEISSRVDKWKKHIIIKAEHIKDGSVPLCIRMIERNDDVIDYIVKNVTYFFDNYLRDFFHLLVAHVNDFFGLGENRTLENYFERSSKKLYHFVQKKKVHLRNMYNDIVRKNEEKKKKTRQSIQPNQKKDPKKDQKKYTFCTYLFKRKKEHKTGDSPRKDEYSLRSSIFEPAFYYITSNEVAHNYIIYMNHIYFRRLLLLYLFVFVVYLVVSSCTVIAL</sequence>
<dbReference type="VEuPathDB" id="PlasmoDB:PCYB_082850"/>
<feature type="transmembrane region" description="Helical" evidence="2">
    <location>
        <begin position="1163"/>
        <end position="1183"/>
    </location>
</feature>
<feature type="region of interest" description="Disordered" evidence="1">
    <location>
        <begin position="1078"/>
        <end position="1100"/>
    </location>
</feature>